<dbReference type="Proteomes" id="UP001161389">
    <property type="component" value="Unassembled WGS sequence"/>
</dbReference>
<name>A0AA37S8B3_9GAMM</name>
<dbReference type="EMBL" id="BSNM01000011">
    <property type="protein sequence ID" value="GLQ31072.1"/>
    <property type="molecule type" value="Genomic_DNA"/>
</dbReference>
<dbReference type="RefSeq" id="WP_284380556.1">
    <property type="nucleotide sequence ID" value="NZ_BSNM01000011.1"/>
</dbReference>
<comment type="caution">
    <text evidence="2">The sequence shown here is derived from an EMBL/GenBank/DDBJ whole genome shotgun (WGS) entry which is preliminary data.</text>
</comment>
<reference evidence="2" key="2">
    <citation type="submission" date="2023-01" db="EMBL/GenBank/DDBJ databases">
        <title>Draft genome sequence of Litoribrevibacter albus strain NBRC 110071.</title>
        <authorList>
            <person name="Sun Q."/>
            <person name="Mori K."/>
        </authorList>
    </citation>
    <scope>NUCLEOTIDE SEQUENCE</scope>
    <source>
        <strain evidence="2">NBRC 110071</strain>
    </source>
</reference>
<feature type="region of interest" description="Disordered" evidence="1">
    <location>
        <begin position="44"/>
        <end position="85"/>
    </location>
</feature>
<organism evidence="2 3">
    <name type="scientific">Litoribrevibacter albus</name>
    <dbReference type="NCBI Taxonomy" id="1473156"/>
    <lineage>
        <taxon>Bacteria</taxon>
        <taxon>Pseudomonadati</taxon>
        <taxon>Pseudomonadota</taxon>
        <taxon>Gammaproteobacteria</taxon>
        <taxon>Oceanospirillales</taxon>
        <taxon>Oceanospirillaceae</taxon>
        <taxon>Litoribrevibacter</taxon>
    </lineage>
</organism>
<gene>
    <name evidence="2" type="ORF">GCM10007876_15510</name>
</gene>
<reference evidence="2" key="1">
    <citation type="journal article" date="2014" name="Int. J. Syst. Evol. Microbiol.">
        <title>Complete genome sequence of Corynebacterium casei LMG S-19264T (=DSM 44701T), isolated from a smear-ripened cheese.</title>
        <authorList>
            <consortium name="US DOE Joint Genome Institute (JGI-PGF)"/>
            <person name="Walter F."/>
            <person name="Albersmeier A."/>
            <person name="Kalinowski J."/>
            <person name="Ruckert C."/>
        </authorList>
    </citation>
    <scope>NUCLEOTIDE SEQUENCE</scope>
    <source>
        <strain evidence="2">NBRC 110071</strain>
    </source>
</reference>
<evidence type="ECO:0000313" key="2">
    <source>
        <dbReference type="EMBL" id="GLQ31072.1"/>
    </source>
</evidence>
<accession>A0AA37S8B3</accession>
<proteinExistence type="predicted"/>
<sequence>MNLSTPYRPKAPEVTEALKPYSLLSHLKTTLFVSSLVLLTACGGGGSGSSPSGEASDTNQNDSTSQGNSTDQGNSTNQDNTSDASTTLDLNTLFFTSYGEGEDTSGNVEISADGTQLVMSGNRWQKVNQNITITPDTVLEFDFQSDAEGEIHAIGFDTDNSPSADRSFQIFGSENWGITGAYQYSGLQTEHVTIPVGEYFTGEFNRMVFINDEDNASPQSNSRFSNIALRNAELSSATTVLAYENFNDLQAPDGWTTGAQQGAQLSFENGYAAGQYPIPTGESYIWFNKYLIEEQLSEVFVQFKARMPNATHGLKFLKIFGENVNGGYADVTYGLDYTGIDNGSLYSVSFGDGSTVTNDTQNIITLSGTSPELIGRSYGSAMVKTPQNQAFSSTDWGTEWHIFKMHFKFNSGSTAENEVANGEIYLEIDNKVYVDAKGVFNRHYSNSSYIDHLGLFGWSQGGSESFNIDYDDVIISKDGFTNP</sequence>
<evidence type="ECO:0000313" key="3">
    <source>
        <dbReference type="Proteomes" id="UP001161389"/>
    </source>
</evidence>
<protein>
    <submittedName>
        <fullName evidence="2">Uncharacterized protein</fullName>
    </submittedName>
</protein>
<dbReference type="AlphaFoldDB" id="A0AA37S8B3"/>
<evidence type="ECO:0000256" key="1">
    <source>
        <dbReference type="SAM" id="MobiDB-lite"/>
    </source>
</evidence>
<feature type="compositionally biased region" description="Polar residues" evidence="1">
    <location>
        <begin position="55"/>
        <end position="85"/>
    </location>
</feature>
<keyword evidence="3" id="KW-1185">Reference proteome</keyword>